<dbReference type="Gene3D" id="3.30.450.20">
    <property type="entry name" value="PAS domain"/>
    <property type="match status" value="1"/>
</dbReference>
<organism evidence="7">
    <name type="scientific">Puccinia triticina (isolate 1-1 / race 1 (BBBD))</name>
    <name type="common">Brown leaf rust fungus</name>
    <dbReference type="NCBI Taxonomy" id="630390"/>
    <lineage>
        <taxon>Eukaryota</taxon>
        <taxon>Fungi</taxon>
        <taxon>Dikarya</taxon>
        <taxon>Basidiomycota</taxon>
        <taxon>Pucciniomycotina</taxon>
        <taxon>Pucciniomycetes</taxon>
        <taxon>Pucciniales</taxon>
        <taxon>Pucciniaceae</taxon>
        <taxon>Puccinia</taxon>
    </lineage>
</organism>
<reference evidence="8 9" key="3">
    <citation type="journal article" date="2017" name="G3 (Bethesda)">
        <title>Comparative analysis highlights variable genome content of wheat rusts and divergence of the mating loci.</title>
        <authorList>
            <person name="Cuomo C.A."/>
            <person name="Bakkeren G."/>
            <person name="Khalil H.B."/>
            <person name="Panwar V."/>
            <person name="Joly D."/>
            <person name="Linning R."/>
            <person name="Sakthikumar S."/>
            <person name="Song X."/>
            <person name="Adiconis X."/>
            <person name="Fan L."/>
            <person name="Goldberg J.M."/>
            <person name="Levin J.Z."/>
            <person name="Young S."/>
            <person name="Zeng Q."/>
            <person name="Anikster Y."/>
            <person name="Bruce M."/>
            <person name="Wang M."/>
            <person name="Yin C."/>
            <person name="McCallum B."/>
            <person name="Szabo L.J."/>
            <person name="Hulbert S."/>
            <person name="Chen X."/>
            <person name="Fellers J.P."/>
        </authorList>
    </citation>
    <scope>NUCLEOTIDE SEQUENCE</scope>
    <source>
        <strain evidence="9">Isolate 1-1 / race 1 (BBBD)</strain>
        <strain evidence="8">isolate 1-1 / race 1 (BBBD)</strain>
    </source>
</reference>
<dbReference type="OrthoDB" id="546632at2759"/>
<evidence type="ECO:0000256" key="1">
    <source>
        <dbReference type="ARBA" id="ARBA00000085"/>
    </source>
</evidence>
<dbReference type="Pfam" id="PF08447">
    <property type="entry name" value="PAS_3"/>
    <property type="match status" value="1"/>
</dbReference>
<keyword evidence="3" id="KW-0597">Phosphoprotein</keyword>
<dbReference type="CDD" id="cd00130">
    <property type="entry name" value="PAS"/>
    <property type="match status" value="1"/>
</dbReference>
<dbReference type="InterPro" id="IPR000700">
    <property type="entry name" value="PAS-assoc_C"/>
</dbReference>
<dbReference type="PROSITE" id="PS50113">
    <property type="entry name" value="PAC"/>
    <property type="match status" value="1"/>
</dbReference>
<reference evidence="7" key="1">
    <citation type="submission" date="2009-11" db="EMBL/GenBank/DDBJ databases">
        <authorList>
            <consortium name="The Broad Institute Genome Sequencing Platform"/>
            <person name="Ward D."/>
            <person name="Feldgarden M."/>
            <person name="Earl A."/>
            <person name="Young S.K."/>
            <person name="Zeng Q."/>
            <person name="Koehrsen M."/>
            <person name="Alvarado L."/>
            <person name="Berlin A."/>
            <person name="Bochicchio J."/>
            <person name="Borenstein D."/>
            <person name="Chapman S.B."/>
            <person name="Chen Z."/>
            <person name="Engels R."/>
            <person name="Freedman E."/>
            <person name="Gellesch M."/>
            <person name="Goldberg J."/>
            <person name="Griggs A."/>
            <person name="Gujja S."/>
            <person name="Heilman E."/>
            <person name="Heiman D."/>
            <person name="Hepburn T."/>
            <person name="Howarth C."/>
            <person name="Jen D."/>
            <person name="Larson L."/>
            <person name="Lewis B."/>
            <person name="Mehta T."/>
            <person name="Park D."/>
            <person name="Pearson M."/>
            <person name="Roberts A."/>
            <person name="Saif S."/>
            <person name="Shea T."/>
            <person name="Shenoy N."/>
            <person name="Sisk P."/>
            <person name="Stolte C."/>
            <person name="Sykes S."/>
            <person name="Thomson T."/>
            <person name="Walk T."/>
            <person name="White J."/>
            <person name="Yandava C."/>
            <person name="Izard J."/>
            <person name="Baranova O.V."/>
            <person name="Blanton J.M."/>
            <person name="Tanner A.C."/>
            <person name="Dewhirst F.E."/>
            <person name="Haas B."/>
            <person name="Nusbaum C."/>
            <person name="Birren B."/>
        </authorList>
    </citation>
    <scope>NUCLEOTIDE SEQUENCE [LARGE SCALE GENOMIC DNA]</scope>
    <source>
        <strain evidence="7">1-1 BBBD Race 1</strain>
    </source>
</reference>
<reference evidence="7" key="2">
    <citation type="submission" date="2016-05" db="EMBL/GenBank/DDBJ databases">
        <title>Comparative analysis highlights variable genome content of wheat rusts and divergence of the mating loci.</title>
        <authorList>
            <person name="Cuomo C.A."/>
            <person name="Bakkeren G."/>
            <person name="Szabo L."/>
            <person name="Khalil H."/>
            <person name="Joly D."/>
            <person name="Goldberg J."/>
            <person name="Young S."/>
            <person name="Zeng Q."/>
            <person name="Fellers J."/>
        </authorList>
    </citation>
    <scope>NUCLEOTIDE SEQUENCE [LARGE SCALE GENOMIC DNA]</scope>
    <source>
        <strain evidence="7">1-1 BBBD Race 1</strain>
    </source>
</reference>
<dbReference type="GO" id="GO:0004673">
    <property type="term" value="F:protein histidine kinase activity"/>
    <property type="evidence" value="ECO:0007669"/>
    <property type="project" value="UniProtKB-EC"/>
</dbReference>
<proteinExistence type="predicted"/>
<feature type="non-terminal residue" evidence="7">
    <location>
        <position position="191"/>
    </location>
</feature>
<dbReference type="VEuPathDB" id="FungiDB:PTTG_11436"/>
<comment type="catalytic activity">
    <reaction evidence="1">
        <text>ATP + protein L-histidine = ADP + protein N-phospho-L-histidine.</text>
        <dbReference type="EC" id="2.7.13.3"/>
    </reaction>
</comment>
<evidence type="ECO:0000313" key="9">
    <source>
        <dbReference type="Proteomes" id="UP000005240"/>
    </source>
</evidence>
<dbReference type="InterPro" id="IPR052162">
    <property type="entry name" value="Sensor_kinase/Photoreceptor"/>
</dbReference>
<dbReference type="Proteomes" id="UP000005240">
    <property type="component" value="Unassembled WGS sequence"/>
</dbReference>
<dbReference type="SUPFAM" id="SSF55785">
    <property type="entry name" value="PYP-like sensor domain (PAS domain)"/>
    <property type="match status" value="1"/>
</dbReference>
<keyword evidence="5" id="KW-0418">Kinase</keyword>
<name>A0A180FW09_PUCT1</name>
<dbReference type="PANTHER" id="PTHR43304:SF1">
    <property type="entry name" value="PAC DOMAIN-CONTAINING PROTEIN"/>
    <property type="match status" value="1"/>
</dbReference>
<dbReference type="EMBL" id="ADAS02013886">
    <property type="protein sequence ID" value="OAV84686.1"/>
    <property type="molecule type" value="Genomic_DNA"/>
</dbReference>
<dbReference type="InterPro" id="IPR013655">
    <property type="entry name" value="PAS_fold_3"/>
</dbReference>
<evidence type="ECO:0000259" key="6">
    <source>
        <dbReference type="PROSITE" id="PS50113"/>
    </source>
</evidence>
<accession>A0A180FW09</accession>
<evidence type="ECO:0000256" key="2">
    <source>
        <dbReference type="ARBA" id="ARBA00012438"/>
    </source>
</evidence>
<evidence type="ECO:0000256" key="4">
    <source>
        <dbReference type="ARBA" id="ARBA00022679"/>
    </source>
</evidence>
<dbReference type="InterPro" id="IPR035965">
    <property type="entry name" value="PAS-like_dom_sf"/>
</dbReference>
<keyword evidence="4" id="KW-0808">Transferase</keyword>
<dbReference type="EnsemblFungi" id="PTTG_11436-t43_1">
    <property type="protein sequence ID" value="PTTG_11436-t43_1-p1"/>
    <property type="gene ID" value="PTTG_11436"/>
</dbReference>
<dbReference type="AlphaFoldDB" id="A0A180FW09"/>
<sequence length="191" mass="21594">MPEVFTVEHSRVVSLLGAHAAISLETARLYAELLEENLQRRRVEKELRASQTSLMLGEQISHTGSWRWELEQDLMFMSEEYARILGLPEKQKMISMAEFLTFVHQDDYSRISTLVTESVRDGLTMRAEFRIIRADGATRTILGIGDPVGVGSEVNEYYGIITDITTQRRAEDAMRVAQAELARVSRATTVG</sequence>
<evidence type="ECO:0000256" key="3">
    <source>
        <dbReference type="ARBA" id="ARBA00022553"/>
    </source>
</evidence>
<reference evidence="8" key="4">
    <citation type="submission" date="2025-05" db="UniProtKB">
        <authorList>
            <consortium name="EnsemblFungi"/>
        </authorList>
    </citation>
    <scope>IDENTIFICATION</scope>
    <source>
        <strain evidence="8">isolate 1-1 / race 1 (BBBD)</strain>
    </source>
</reference>
<evidence type="ECO:0000313" key="7">
    <source>
        <dbReference type="EMBL" id="OAV84686.1"/>
    </source>
</evidence>
<dbReference type="InterPro" id="IPR000014">
    <property type="entry name" value="PAS"/>
</dbReference>
<protein>
    <recommendedName>
        <fullName evidence="2">histidine kinase</fullName>
        <ecNumber evidence="2">2.7.13.3</ecNumber>
    </recommendedName>
</protein>
<evidence type="ECO:0000313" key="8">
    <source>
        <dbReference type="EnsemblFungi" id="PTTG_11436-t43_1-p1"/>
    </source>
</evidence>
<dbReference type="Gene3D" id="2.10.70.100">
    <property type="match status" value="1"/>
</dbReference>
<evidence type="ECO:0000256" key="5">
    <source>
        <dbReference type="ARBA" id="ARBA00022777"/>
    </source>
</evidence>
<feature type="domain" description="PAC" evidence="6">
    <location>
        <begin position="125"/>
        <end position="176"/>
    </location>
</feature>
<gene>
    <name evidence="7" type="ORF">PTTG_11436</name>
</gene>
<keyword evidence="9" id="KW-1185">Reference proteome</keyword>
<dbReference type="PANTHER" id="PTHR43304">
    <property type="entry name" value="PHYTOCHROME-LIKE PROTEIN CPH1"/>
    <property type="match status" value="1"/>
</dbReference>
<dbReference type="NCBIfam" id="TIGR00229">
    <property type="entry name" value="sensory_box"/>
    <property type="match status" value="1"/>
</dbReference>
<dbReference type="EC" id="2.7.13.3" evidence="2"/>